<dbReference type="PRINTS" id="PR00449">
    <property type="entry name" value="RASTRNSFRMNG"/>
</dbReference>
<dbReference type="SMART" id="SM00174">
    <property type="entry name" value="RHO"/>
    <property type="match status" value="1"/>
</dbReference>
<dbReference type="GO" id="GO:0005525">
    <property type="term" value="F:GTP binding"/>
    <property type="evidence" value="ECO:0007669"/>
    <property type="project" value="UniProtKB-KW"/>
</dbReference>
<dbReference type="OrthoDB" id="5976022at2759"/>
<dbReference type="SMART" id="SM00173">
    <property type="entry name" value="RAS"/>
    <property type="match status" value="1"/>
</dbReference>
<dbReference type="NCBIfam" id="TIGR00231">
    <property type="entry name" value="small_GTP"/>
    <property type="match status" value="1"/>
</dbReference>
<dbReference type="PROSITE" id="PS51420">
    <property type="entry name" value="RHO"/>
    <property type="match status" value="1"/>
</dbReference>
<reference evidence="3" key="1">
    <citation type="submission" date="2022-10" db="EMBL/GenBank/DDBJ databases">
        <title>Novel sulphate-reducing endosymbionts in the free-living metamonad Anaeramoeba.</title>
        <authorList>
            <person name="Jerlstrom-Hultqvist J."/>
            <person name="Cepicka I."/>
            <person name="Gallot-Lavallee L."/>
            <person name="Salas-Leiva D."/>
            <person name="Curtis B.A."/>
            <person name="Zahonova K."/>
            <person name="Pipaliya S."/>
            <person name="Dacks J."/>
            <person name="Roger A.J."/>
        </authorList>
    </citation>
    <scope>NUCLEOTIDE SEQUENCE</scope>
    <source>
        <strain evidence="3">BMAN</strain>
    </source>
</reference>
<dbReference type="AlphaFoldDB" id="A0A9Q0R482"/>
<dbReference type="CDD" id="cd00876">
    <property type="entry name" value="Ras"/>
    <property type="match status" value="1"/>
</dbReference>
<dbReference type="SUPFAM" id="SSF52540">
    <property type="entry name" value="P-loop containing nucleoside triphosphate hydrolases"/>
    <property type="match status" value="1"/>
</dbReference>
<organism evidence="3 4">
    <name type="scientific">Anaeramoeba ignava</name>
    <name type="common">Anaerobic marine amoeba</name>
    <dbReference type="NCBI Taxonomy" id="1746090"/>
    <lineage>
        <taxon>Eukaryota</taxon>
        <taxon>Metamonada</taxon>
        <taxon>Anaeramoebidae</taxon>
        <taxon>Anaeramoeba</taxon>
    </lineage>
</organism>
<dbReference type="OMA" id="SARHNEN"/>
<evidence type="ECO:0000256" key="2">
    <source>
        <dbReference type="ARBA" id="ARBA00023134"/>
    </source>
</evidence>
<dbReference type="EMBL" id="JAPDFW010000140">
    <property type="protein sequence ID" value="KAJ5066567.1"/>
    <property type="molecule type" value="Genomic_DNA"/>
</dbReference>
<dbReference type="Pfam" id="PF00071">
    <property type="entry name" value="Ras"/>
    <property type="match status" value="1"/>
</dbReference>
<dbReference type="GO" id="GO:0016020">
    <property type="term" value="C:membrane"/>
    <property type="evidence" value="ECO:0007669"/>
    <property type="project" value="InterPro"/>
</dbReference>
<sequence>MSQCKQRKITLFGFRGVGKTAITLRFVQDVFGENYEPTIENNFSKKLKFNGENYELEIIDTPGQDEYTALSQNLILNTDGCIFVYTISSKNSFNMLNILRDKIIEKSGVTPMVLVGNKSDLEESRQVSIQEGQNLANSWKCPFFECSAKENQNISQTFFSTLEQIELSINPNFRITQEKKGGTCQLI</sequence>
<dbReference type="Gene3D" id="3.40.50.300">
    <property type="entry name" value="P-loop containing nucleotide triphosphate hydrolases"/>
    <property type="match status" value="1"/>
</dbReference>
<dbReference type="InterPro" id="IPR027417">
    <property type="entry name" value="P-loop_NTPase"/>
</dbReference>
<name>A0A9Q0R482_ANAIG</name>
<evidence type="ECO:0000256" key="1">
    <source>
        <dbReference type="ARBA" id="ARBA00022741"/>
    </source>
</evidence>
<accession>A0A9Q0R482</accession>
<evidence type="ECO:0000313" key="4">
    <source>
        <dbReference type="Proteomes" id="UP001149090"/>
    </source>
</evidence>
<dbReference type="SMART" id="SM00175">
    <property type="entry name" value="RAB"/>
    <property type="match status" value="1"/>
</dbReference>
<dbReference type="PANTHER" id="PTHR24070">
    <property type="entry name" value="RAS, DI-RAS, AND RHEB FAMILY MEMBERS OF SMALL GTPASE SUPERFAMILY"/>
    <property type="match status" value="1"/>
</dbReference>
<dbReference type="FunFam" id="3.40.50.300:FF:001423">
    <property type="entry name" value="Ras family GTPase"/>
    <property type="match status" value="1"/>
</dbReference>
<dbReference type="InterPro" id="IPR001806">
    <property type="entry name" value="Small_GTPase"/>
</dbReference>
<comment type="caution">
    <text evidence="3">The sequence shown here is derived from an EMBL/GenBank/DDBJ whole genome shotgun (WGS) entry which is preliminary data.</text>
</comment>
<dbReference type="GO" id="GO:0003924">
    <property type="term" value="F:GTPase activity"/>
    <property type="evidence" value="ECO:0007669"/>
    <property type="project" value="InterPro"/>
</dbReference>
<dbReference type="InterPro" id="IPR020849">
    <property type="entry name" value="Small_GTPase_Ras-type"/>
</dbReference>
<dbReference type="InterPro" id="IPR005225">
    <property type="entry name" value="Small_GTP-bd"/>
</dbReference>
<dbReference type="GO" id="GO:0007165">
    <property type="term" value="P:signal transduction"/>
    <property type="evidence" value="ECO:0007669"/>
    <property type="project" value="InterPro"/>
</dbReference>
<evidence type="ECO:0000313" key="3">
    <source>
        <dbReference type="EMBL" id="KAJ5066567.1"/>
    </source>
</evidence>
<protein>
    <submittedName>
        <fullName evidence="3">Gtp-binding protein rheb</fullName>
    </submittedName>
</protein>
<dbReference type="PROSITE" id="PS51419">
    <property type="entry name" value="RAB"/>
    <property type="match status" value="1"/>
</dbReference>
<keyword evidence="4" id="KW-1185">Reference proteome</keyword>
<keyword evidence="1" id="KW-0547">Nucleotide-binding</keyword>
<gene>
    <name evidence="3" type="ORF">M0811_13504</name>
</gene>
<dbReference type="PROSITE" id="PS51421">
    <property type="entry name" value="RAS"/>
    <property type="match status" value="1"/>
</dbReference>
<dbReference type="Proteomes" id="UP001149090">
    <property type="component" value="Unassembled WGS sequence"/>
</dbReference>
<proteinExistence type="predicted"/>
<keyword evidence="2" id="KW-0342">GTP-binding</keyword>